<keyword evidence="3" id="KW-1185">Reference proteome</keyword>
<name>A0A066UE29_9GAMM</name>
<feature type="domain" description="Aerobactin siderophore biosynthesis IucA/IucC-like C-terminal" evidence="1">
    <location>
        <begin position="3"/>
        <end position="70"/>
    </location>
</feature>
<evidence type="ECO:0000313" key="3">
    <source>
        <dbReference type="Proteomes" id="UP000035860"/>
    </source>
</evidence>
<dbReference type="InterPro" id="IPR022770">
    <property type="entry name" value="IucA/IucC-like_C"/>
</dbReference>
<evidence type="ECO:0000259" key="1">
    <source>
        <dbReference type="Pfam" id="PF06276"/>
    </source>
</evidence>
<dbReference type="GO" id="GO:0003824">
    <property type="term" value="F:catalytic activity"/>
    <property type="evidence" value="ECO:0007669"/>
    <property type="project" value="UniProtKB-ARBA"/>
</dbReference>
<dbReference type="Pfam" id="PF06276">
    <property type="entry name" value="FhuF"/>
    <property type="match status" value="1"/>
</dbReference>
<comment type="caution">
    <text evidence="2">The sequence shown here is derived from an EMBL/GenBank/DDBJ whole genome shotgun (WGS) entry which is preliminary data.</text>
</comment>
<dbReference type="eggNOG" id="COG4264">
    <property type="taxonomic scope" value="Bacteria"/>
</dbReference>
<dbReference type="EMBL" id="AOMT01000021">
    <property type="protein sequence ID" value="KDN25355.1"/>
    <property type="molecule type" value="Genomic_DNA"/>
</dbReference>
<dbReference type="Proteomes" id="UP000035860">
    <property type="component" value="Unassembled WGS sequence"/>
</dbReference>
<protein>
    <submittedName>
        <fullName evidence="2">Siderophore biosynthesis protein</fullName>
    </submittedName>
</protein>
<dbReference type="AlphaFoldDB" id="A0A066UE29"/>
<proteinExistence type="predicted"/>
<organism evidence="2 3">
    <name type="scientific">Moraxella bovoculi 237</name>
    <dbReference type="NCBI Taxonomy" id="743974"/>
    <lineage>
        <taxon>Bacteria</taxon>
        <taxon>Pseudomonadati</taxon>
        <taxon>Pseudomonadota</taxon>
        <taxon>Gammaproteobacteria</taxon>
        <taxon>Moraxellales</taxon>
        <taxon>Moraxellaceae</taxon>
        <taxon>Moraxella</taxon>
    </lineage>
</organism>
<evidence type="ECO:0000313" key="2">
    <source>
        <dbReference type="EMBL" id="KDN25355.1"/>
    </source>
</evidence>
<accession>A0A066UE29</accession>
<dbReference type="Gene3D" id="1.10.510.40">
    <property type="match status" value="1"/>
</dbReference>
<reference evidence="2 3" key="1">
    <citation type="journal article" date="2014" name="Genome Announc.">
        <title>Draft Genome Sequence of Moraxella bovoculi Strain 237T (ATCC BAA-1259T) Isolated from a Calf with Infectious Bovine Keratoconjunctivitis.</title>
        <authorList>
            <person name="Calcutt M.J."/>
            <person name="Foecking M.F."/>
            <person name="Martin N.T."/>
            <person name="Mhlanga-Mutangadura T."/>
            <person name="Reilly T.J."/>
        </authorList>
    </citation>
    <scope>NUCLEOTIDE SEQUENCE [LARGE SCALE GENOMIC DNA]</scope>
    <source>
        <strain evidence="2 3">237</strain>
    </source>
</reference>
<gene>
    <name evidence="2" type="ORF">MBO_04709</name>
</gene>
<sequence>MLHYRYIFDVLHQYYNISEFEFWNELSKIVDEFHHQHPELNEWIALFDLKRPKFEKVCLNRVRFFTRGYQDNASRPEPVVCEPICNPISPKFLRCVEH</sequence>